<dbReference type="EMBL" id="GL887726">
    <property type="protein sequence ID" value="EGI70093.1"/>
    <property type="molecule type" value="Genomic_DNA"/>
</dbReference>
<dbReference type="AlphaFoldDB" id="F4W6T1"/>
<protein>
    <submittedName>
        <fullName evidence="2">Uncharacterized protein</fullName>
    </submittedName>
</protein>
<dbReference type="InParanoid" id="F4W6T1"/>
<feature type="region of interest" description="Disordered" evidence="1">
    <location>
        <begin position="1"/>
        <end position="43"/>
    </location>
</feature>
<organism evidence="3">
    <name type="scientific">Acromyrmex echinatior</name>
    <name type="common">Panamanian leafcutter ant</name>
    <name type="synonym">Acromyrmex octospinosus echinatior</name>
    <dbReference type="NCBI Taxonomy" id="103372"/>
    <lineage>
        <taxon>Eukaryota</taxon>
        <taxon>Metazoa</taxon>
        <taxon>Ecdysozoa</taxon>
        <taxon>Arthropoda</taxon>
        <taxon>Hexapoda</taxon>
        <taxon>Insecta</taxon>
        <taxon>Pterygota</taxon>
        <taxon>Neoptera</taxon>
        <taxon>Endopterygota</taxon>
        <taxon>Hymenoptera</taxon>
        <taxon>Apocrita</taxon>
        <taxon>Aculeata</taxon>
        <taxon>Formicoidea</taxon>
        <taxon>Formicidae</taxon>
        <taxon>Myrmicinae</taxon>
        <taxon>Acromyrmex</taxon>
    </lineage>
</organism>
<proteinExistence type="predicted"/>
<keyword evidence="3" id="KW-1185">Reference proteome</keyword>
<sequence>METPKFQGGNWRRTETPDDEDDDEDDDDDDDEGATEQRRHRRVALSFPPMQRCHFFNRVPARLAVFEPRTDVAIIDRGRFHCDDLLSVSWRPVGAVWFYRGCYYCVMPSVVPPPLRESSDLERETAARFSRHILSAVRRRTLRSV</sequence>
<evidence type="ECO:0000313" key="3">
    <source>
        <dbReference type="Proteomes" id="UP000007755"/>
    </source>
</evidence>
<dbReference type="Proteomes" id="UP000007755">
    <property type="component" value="Unassembled WGS sequence"/>
</dbReference>
<reference evidence="2" key="1">
    <citation type="submission" date="2011-02" db="EMBL/GenBank/DDBJ databases">
        <title>The genome of the leaf-cutting ant Acromyrmex echinatior suggests key adaptations to social evolution and fungus farming.</title>
        <authorList>
            <person name="Nygaard S."/>
            <person name="Zhang G."/>
        </authorList>
    </citation>
    <scope>NUCLEOTIDE SEQUENCE</scope>
</reference>
<feature type="compositionally biased region" description="Acidic residues" evidence="1">
    <location>
        <begin position="17"/>
        <end position="34"/>
    </location>
</feature>
<accession>F4W6T1</accession>
<name>F4W6T1_ACREC</name>
<gene>
    <name evidence="2" type="ORF">G5I_01136</name>
</gene>
<evidence type="ECO:0000256" key="1">
    <source>
        <dbReference type="SAM" id="MobiDB-lite"/>
    </source>
</evidence>
<evidence type="ECO:0000313" key="2">
    <source>
        <dbReference type="EMBL" id="EGI70093.1"/>
    </source>
</evidence>